<accession>A0A1F5XFH7</accession>
<evidence type="ECO:0000256" key="5">
    <source>
        <dbReference type="HAMAP-Rule" id="MF_02033"/>
    </source>
</evidence>
<feature type="domain" description="SHS2" evidence="7">
    <location>
        <begin position="6"/>
        <end position="196"/>
    </location>
</feature>
<reference evidence="8 9" key="1">
    <citation type="journal article" date="2016" name="Nat. Commun.">
        <title>Thousands of microbial genomes shed light on interconnected biogeochemical processes in an aquifer system.</title>
        <authorList>
            <person name="Anantharaman K."/>
            <person name="Brown C.T."/>
            <person name="Hug L.A."/>
            <person name="Sharon I."/>
            <person name="Castelle C.J."/>
            <person name="Probst A.J."/>
            <person name="Thomas B.C."/>
            <person name="Singh A."/>
            <person name="Wilkins M.J."/>
            <person name="Karaoz U."/>
            <person name="Brodie E.L."/>
            <person name="Williams K.H."/>
            <person name="Hubbard S.S."/>
            <person name="Banfield J.F."/>
        </authorList>
    </citation>
    <scope>NUCLEOTIDE SEQUENCE [LARGE SCALE GENOMIC DNA]</scope>
</reference>
<dbReference type="NCBIfam" id="TIGR01174">
    <property type="entry name" value="ftsA"/>
    <property type="match status" value="1"/>
</dbReference>
<dbReference type="GO" id="GO:0009898">
    <property type="term" value="C:cytoplasmic side of plasma membrane"/>
    <property type="evidence" value="ECO:0007669"/>
    <property type="project" value="UniProtKB-UniRule"/>
</dbReference>
<dbReference type="Proteomes" id="UP000177346">
    <property type="component" value="Unassembled WGS sequence"/>
</dbReference>
<dbReference type="GO" id="GO:0032153">
    <property type="term" value="C:cell division site"/>
    <property type="evidence" value="ECO:0007669"/>
    <property type="project" value="UniProtKB-UniRule"/>
</dbReference>
<dbReference type="SUPFAM" id="SSF53067">
    <property type="entry name" value="Actin-like ATPase domain"/>
    <property type="match status" value="2"/>
</dbReference>
<dbReference type="InterPro" id="IPR020823">
    <property type="entry name" value="Cell_div_FtsA"/>
</dbReference>
<organism evidence="8 9">
    <name type="scientific">Candidatus Giovannonibacteria bacterium RIFCSPLOWO2_01_FULL_46_32</name>
    <dbReference type="NCBI Taxonomy" id="1798353"/>
    <lineage>
        <taxon>Bacteria</taxon>
        <taxon>Candidatus Giovannoniibacteriota</taxon>
    </lineage>
</organism>
<dbReference type="Gene3D" id="3.30.420.40">
    <property type="match status" value="2"/>
</dbReference>
<comment type="subunit">
    <text evidence="5">Self-interacts. Interacts with FtsZ.</text>
</comment>
<evidence type="ECO:0000256" key="1">
    <source>
        <dbReference type="ARBA" id="ARBA00022475"/>
    </source>
</evidence>
<dbReference type="Pfam" id="PF02491">
    <property type="entry name" value="SHS2_FTSA"/>
    <property type="match status" value="1"/>
</dbReference>
<dbReference type="CDD" id="cd24048">
    <property type="entry name" value="ASKHA_NBD_FtsA"/>
    <property type="match status" value="1"/>
</dbReference>
<comment type="function">
    <text evidence="5 6">Cell division protein that is involved in the assembly of the Z ring. May serve as a membrane anchor for the Z ring.</text>
</comment>
<dbReference type="Pfam" id="PF14450">
    <property type="entry name" value="FtsA"/>
    <property type="match status" value="1"/>
</dbReference>
<dbReference type="SMART" id="SM00842">
    <property type="entry name" value="FtsA"/>
    <property type="match status" value="1"/>
</dbReference>
<keyword evidence="1 5" id="KW-1003">Cell membrane</keyword>
<dbReference type="PANTHER" id="PTHR32432:SF4">
    <property type="entry name" value="CELL DIVISION PROTEIN FTSA"/>
    <property type="match status" value="1"/>
</dbReference>
<evidence type="ECO:0000256" key="6">
    <source>
        <dbReference type="PIRNR" id="PIRNR003101"/>
    </source>
</evidence>
<dbReference type="InterPro" id="IPR003494">
    <property type="entry name" value="SHS2_FtsA"/>
</dbReference>
<comment type="caution">
    <text evidence="8">The sequence shown here is derived from an EMBL/GenBank/DDBJ whole genome shotgun (WGS) entry which is preliminary data.</text>
</comment>
<comment type="similarity">
    <text evidence="5 6">Belongs to the FtsA/MreB family.</text>
</comment>
<dbReference type="EMBL" id="MFIF01000014">
    <property type="protein sequence ID" value="OGF86599.1"/>
    <property type="molecule type" value="Genomic_DNA"/>
</dbReference>
<dbReference type="AlphaFoldDB" id="A0A1F5XFH7"/>
<keyword evidence="3 5" id="KW-0472">Membrane</keyword>
<name>A0A1F5XFH7_9BACT</name>
<evidence type="ECO:0000256" key="4">
    <source>
        <dbReference type="ARBA" id="ARBA00023306"/>
    </source>
</evidence>
<keyword evidence="2 5" id="KW-0132">Cell division</keyword>
<evidence type="ECO:0000256" key="2">
    <source>
        <dbReference type="ARBA" id="ARBA00022618"/>
    </source>
</evidence>
<evidence type="ECO:0000313" key="9">
    <source>
        <dbReference type="Proteomes" id="UP000177346"/>
    </source>
</evidence>
<proteinExistence type="inferred from homology"/>
<comment type="subcellular location">
    <subcellularLocation>
        <location evidence="5">Cell membrane</location>
        <topology evidence="5">Peripheral membrane protein</topology>
        <orientation evidence="5">Cytoplasmic side</orientation>
    </subcellularLocation>
    <text evidence="5">Localizes to the Z ring in an FtsZ-dependent manner. Targeted to the membrane through a conserved C-terminal amphipathic helix.</text>
</comment>
<dbReference type="InterPro" id="IPR043129">
    <property type="entry name" value="ATPase_NBD"/>
</dbReference>
<dbReference type="GO" id="GO:0043093">
    <property type="term" value="P:FtsZ-dependent cytokinesis"/>
    <property type="evidence" value="ECO:0007669"/>
    <property type="project" value="UniProtKB-UniRule"/>
</dbReference>
<keyword evidence="4 5" id="KW-0131">Cell cycle</keyword>
<evidence type="ECO:0000313" key="8">
    <source>
        <dbReference type="EMBL" id="OGF86599.1"/>
    </source>
</evidence>
<evidence type="ECO:0000259" key="7">
    <source>
        <dbReference type="SMART" id="SM00842"/>
    </source>
</evidence>
<protein>
    <recommendedName>
        <fullName evidence="5 6">Cell division protein FtsA</fullName>
    </recommendedName>
</protein>
<dbReference type="PANTHER" id="PTHR32432">
    <property type="entry name" value="CELL DIVISION PROTEIN FTSA-RELATED"/>
    <property type="match status" value="1"/>
</dbReference>
<dbReference type="InterPro" id="IPR050696">
    <property type="entry name" value="FtsA/MreB"/>
</dbReference>
<gene>
    <name evidence="5" type="primary">ftsA</name>
    <name evidence="8" type="ORF">A3B19_00095</name>
</gene>
<dbReference type="PIRSF" id="PIRSF003101">
    <property type="entry name" value="FtsA"/>
    <property type="match status" value="1"/>
</dbReference>
<dbReference type="HAMAP" id="MF_02033">
    <property type="entry name" value="FtsA"/>
    <property type="match status" value="1"/>
</dbReference>
<sequence length="404" mass="43003">MRQSGAIGIDLGTDSVKAVAVETVLGESAARVIGVGASLGKGIRKGTIAEPEEAGQAIKEAVGALEKSTGIKSRGAHVGIGGAGLAFQKSKGLVAVSRADSEVTKEDASRAVQASEANLSRLQNKEILHKFPIVYRVDNEVLARDPVGLVGVRLEAEVLFITAFSQSLKNAIKAFDEADINIEEVIASPLAAAKAVLDEREKEVGVMLMDIGSTTTSIILFEEGLPYSLEVLPFGSANITHDIATGFRTTLEEAEKLKINYGSLRQESAPPKKTARGGEDLVYGAYSKKKLSEIIEARLDDIFELAEKHLKKYERAGLLASGVALVGGGANLPGIEILAKERLKLHARVAEPENLGGFKEKVKNPAWSVAVGAALMALDHNSNTSPFFRGRTGSLFHWLRAFLP</sequence>
<evidence type="ECO:0000256" key="3">
    <source>
        <dbReference type="ARBA" id="ARBA00023136"/>
    </source>
</evidence>